<organism evidence="1 2">
    <name type="scientific">Periplaneta americana</name>
    <name type="common">American cockroach</name>
    <name type="synonym">Blatta americana</name>
    <dbReference type="NCBI Taxonomy" id="6978"/>
    <lineage>
        <taxon>Eukaryota</taxon>
        <taxon>Metazoa</taxon>
        <taxon>Ecdysozoa</taxon>
        <taxon>Arthropoda</taxon>
        <taxon>Hexapoda</taxon>
        <taxon>Insecta</taxon>
        <taxon>Pterygota</taxon>
        <taxon>Neoptera</taxon>
        <taxon>Polyneoptera</taxon>
        <taxon>Dictyoptera</taxon>
        <taxon>Blattodea</taxon>
        <taxon>Blattoidea</taxon>
        <taxon>Blattidae</taxon>
        <taxon>Blattinae</taxon>
        <taxon>Periplaneta</taxon>
    </lineage>
</organism>
<reference evidence="1 2" key="1">
    <citation type="journal article" date="2022" name="Allergy">
        <title>Genome assembly and annotation of Periplaneta americana reveal a comprehensive cockroach allergen profile.</title>
        <authorList>
            <person name="Wang L."/>
            <person name="Xiong Q."/>
            <person name="Saelim N."/>
            <person name="Wang L."/>
            <person name="Nong W."/>
            <person name="Wan A.T."/>
            <person name="Shi M."/>
            <person name="Liu X."/>
            <person name="Cao Q."/>
            <person name="Hui J.H.L."/>
            <person name="Sookrung N."/>
            <person name="Leung T.F."/>
            <person name="Tungtrongchitr A."/>
            <person name="Tsui S.K.W."/>
        </authorList>
    </citation>
    <scope>NUCLEOTIDE SEQUENCE [LARGE SCALE GENOMIC DNA]</scope>
    <source>
        <strain evidence="1">PWHHKU_190912</strain>
    </source>
</reference>
<sequence>MAGLCEGGNEPQSSLKATKLSVTLRFTTDVAMKNEQPRAPESKGEANTQKKVAIDKSGNGYFDVLPVQRS</sequence>
<comment type="caution">
    <text evidence="1">The sequence shown here is derived from an EMBL/GenBank/DDBJ whole genome shotgun (WGS) entry which is preliminary data.</text>
</comment>
<proteinExistence type="predicted"/>
<dbReference type="Proteomes" id="UP001148838">
    <property type="component" value="Unassembled WGS sequence"/>
</dbReference>
<evidence type="ECO:0000313" key="1">
    <source>
        <dbReference type="EMBL" id="KAJ4438922.1"/>
    </source>
</evidence>
<keyword evidence="2" id="KW-1185">Reference proteome</keyword>
<protein>
    <submittedName>
        <fullName evidence="1">Uncharacterized protein</fullName>
    </submittedName>
</protein>
<dbReference type="EMBL" id="JAJSOF020000019">
    <property type="protein sequence ID" value="KAJ4438922.1"/>
    <property type="molecule type" value="Genomic_DNA"/>
</dbReference>
<gene>
    <name evidence="1" type="ORF">ANN_14876</name>
</gene>
<accession>A0ABQ8SZ13</accession>
<name>A0ABQ8SZ13_PERAM</name>
<evidence type="ECO:0000313" key="2">
    <source>
        <dbReference type="Proteomes" id="UP001148838"/>
    </source>
</evidence>